<sequence length="166" mass="18193">MQFCICNTSKGWNHRISDGKASSDAEVEQRGIREAAAEILVKLAGPKHKPLQVASIPGVMESISSLLFYSRSAAASGEISVTSHFESEHHDLLEFVNLGLRLLKKLCCDHGSCEKIGSPEHLNRVKVATGKALSTLTLASTSNCHRILKLKVLKEISTEDKKLWLD</sequence>
<evidence type="ECO:0000313" key="2">
    <source>
        <dbReference type="Proteomes" id="UP001187471"/>
    </source>
</evidence>
<protein>
    <submittedName>
        <fullName evidence="1">Uncharacterized protein</fullName>
    </submittedName>
</protein>
<name>A0AA88QGI3_9ASTE</name>
<comment type="caution">
    <text evidence="1">The sequence shown here is derived from an EMBL/GenBank/DDBJ whole genome shotgun (WGS) entry which is preliminary data.</text>
</comment>
<dbReference type="AlphaFoldDB" id="A0AA88QGI3"/>
<accession>A0AA88QGI3</accession>
<dbReference type="PANTHER" id="PTHR33115:SF50">
    <property type="entry name" value="ARM REPEAT SUPERFAMILY PROTEIN"/>
    <property type="match status" value="1"/>
</dbReference>
<reference evidence="1" key="1">
    <citation type="submission" date="2022-12" db="EMBL/GenBank/DDBJ databases">
        <title>Draft genome assemblies for two species of Escallonia (Escalloniales).</title>
        <authorList>
            <person name="Chanderbali A."/>
            <person name="Dervinis C."/>
            <person name="Anghel I."/>
            <person name="Soltis D."/>
            <person name="Soltis P."/>
            <person name="Zapata F."/>
        </authorList>
    </citation>
    <scope>NUCLEOTIDE SEQUENCE</scope>
    <source>
        <strain evidence="1">UCBG92.1500</strain>
        <tissue evidence="1">Leaf</tissue>
    </source>
</reference>
<evidence type="ECO:0000313" key="1">
    <source>
        <dbReference type="EMBL" id="KAK2969348.1"/>
    </source>
</evidence>
<proteinExistence type="predicted"/>
<organism evidence="1 2">
    <name type="scientific">Escallonia rubra</name>
    <dbReference type="NCBI Taxonomy" id="112253"/>
    <lineage>
        <taxon>Eukaryota</taxon>
        <taxon>Viridiplantae</taxon>
        <taxon>Streptophyta</taxon>
        <taxon>Embryophyta</taxon>
        <taxon>Tracheophyta</taxon>
        <taxon>Spermatophyta</taxon>
        <taxon>Magnoliopsida</taxon>
        <taxon>eudicotyledons</taxon>
        <taxon>Gunneridae</taxon>
        <taxon>Pentapetalae</taxon>
        <taxon>asterids</taxon>
        <taxon>campanulids</taxon>
        <taxon>Escalloniales</taxon>
        <taxon>Escalloniaceae</taxon>
        <taxon>Escallonia</taxon>
    </lineage>
</organism>
<dbReference type="EMBL" id="JAVXUO010002824">
    <property type="protein sequence ID" value="KAK2969348.1"/>
    <property type="molecule type" value="Genomic_DNA"/>
</dbReference>
<dbReference type="PANTHER" id="PTHR33115">
    <property type="entry name" value="ARM REPEAT SUPERFAMILY PROTEIN"/>
    <property type="match status" value="1"/>
</dbReference>
<dbReference type="Proteomes" id="UP001187471">
    <property type="component" value="Unassembled WGS sequence"/>
</dbReference>
<keyword evidence="2" id="KW-1185">Reference proteome</keyword>
<gene>
    <name evidence="1" type="ORF">RJ640_028837</name>
</gene>